<evidence type="ECO:0000259" key="4">
    <source>
        <dbReference type="PROSITE" id="PS50956"/>
    </source>
</evidence>
<dbReference type="InterPro" id="IPR036390">
    <property type="entry name" value="WH_DNA-bd_sf"/>
</dbReference>
<dbReference type="GeneID" id="63996000"/>
<dbReference type="InterPro" id="IPR011008">
    <property type="entry name" value="Dimeric_a/b-barrel"/>
</dbReference>
<dbReference type="AlphaFoldDB" id="A0A8B4S0C7"/>
<dbReference type="InterPro" id="IPR019887">
    <property type="entry name" value="Tscrpt_reg_AsnC/Lrp_C"/>
</dbReference>
<evidence type="ECO:0000256" key="2">
    <source>
        <dbReference type="ARBA" id="ARBA00023125"/>
    </source>
</evidence>
<accession>A0A8B4S0C7</accession>
<feature type="domain" description="HTH asnC-type" evidence="4">
    <location>
        <begin position="8"/>
        <end position="75"/>
    </location>
</feature>
<evidence type="ECO:0000313" key="6">
    <source>
        <dbReference type="Proteomes" id="UP000255070"/>
    </source>
</evidence>
<dbReference type="GO" id="GO:0005829">
    <property type="term" value="C:cytosol"/>
    <property type="evidence" value="ECO:0007669"/>
    <property type="project" value="TreeGrafter"/>
</dbReference>
<dbReference type="Gene3D" id="3.30.70.920">
    <property type="match status" value="1"/>
</dbReference>
<protein>
    <submittedName>
        <fullName evidence="5">Leucine-responsive regulatory protein</fullName>
    </submittedName>
</protein>
<dbReference type="SUPFAM" id="SSF54909">
    <property type="entry name" value="Dimeric alpha+beta barrel"/>
    <property type="match status" value="1"/>
</dbReference>
<dbReference type="PROSITE" id="PS50956">
    <property type="entry name" value="HTH_ASNC_2"/>
    <property type="match status" value="1"/>
</dbReference>
<organism evidence="5 6">
    <name type="scientific">Comamonas testosteroni</name>
    <name type="common">Pseudomonas testosteroni</name>
    <dbReference type="NCBI Taxonomy" id="285"/>
    <lineage>
        <taxon>Bacteria</taxon>
        <taxon>Pseudomonadati</taxon>
        <taxon>Pseudomonadota</taxon>
        <taxon>Betaproteobacteria</taxon>
        <taxon>Burkholderiales</taxon>
        <taxon>Comamonadaceae</taxon>
        <taxon>Comamonas</taxon>
    </lineage>
</organism>
<evidence type="ECO:0000256" key="1">
    <source>
        <dbReference type="ARBA" id="ARBA00023015"/>
    </source>
</evidence>
<dbReference type="PRINTS" id="PR00033">
    <property type="entry name" value="HTHASNC"/>
</dbReference>
<dbReference type="RefSeq" id="WP_003073008.1">
    <property type="nucleotide sequence ID" value="NZ_BBJZ01000001.1"/>
</dbReference>
<sequence>MNENSINLDDIDLQLLRQLQLDASLSNQALARHLDLSAPTCLRRVKRLQELGLIEKQVAILSSEHIARLTGHGLQAIVEVSLDRQDSSSLLQFEHKAVAEPGVQQCWRVSPGPDFILVIASIDMPAYLALSQKLFTQDANVRNVKAFFSIKRAKFTTALPLPVPNH</sequence>
<dbReference type="InterPro" id="IPR019888">
    <property type="entry name" value="Tscrpt_reg_AsnC-like"/>
</dbReference>
<dbReference type="GO" id="GO:0043565">
    <property type="term" value="F:sequence-specific DNA binding"/>
    <property type="evidence" value="ECO:0007669"/>
    <property type="project" value="InterPro"/>
</dbReference>
<dbReference type="Proteomes" id="UP000255070">
    <property type="component" value="Unassembled WGS sequence"/>
</dbReference>
<dbReference type="SMART" id="SM00344">
    <property type="entry name" value="HTH_ASNC"/>
    <property type="match status" value="1"/>
</dbReference>
<dbReference type="Pfam" id="PF13412">
    <property type="entry name" value="HTH_24"/>
    <property type="match status" value="1"/>
</dbReference>
<dbReference type="GO" id="GO:0006355">
    <property type="term" value="P:regulation of DNA-templated transcription"/>
    <property type="evidence" value="ECO:0007669"/>
    <property type="project" value="UniProtKB-ARBA"/>
</dbReference>
<gene>
    <name evidence="5" type="primary">lrp_3</name>
    <name evidence="5" type="ORF">NCTC10698_00861</name>
</gene>
<keyword evidence="2" id="KW-0238">DNA-binding</keyword>
<dbReference type="EMBL" id="UFXL01000001">
    <property type="protein sequence ID" value="SUY74904.1"/>
    <property type="molecule type" value="Genomic_DNA"/>
</dbReference>
<name>A0A8B4S0C7_COMTE</name>
<dbReference type="Pfam" id="PF01037">
    <property type="entry name" value="AsnC_trans_reg"/>
    <property type="match status" value="1"/>
</dbReference>
<proteinExistence type="predicted"/>
<dbReference type="InterPro" id="IPR000485">
    <property type="entry name" value="AsnC-type_HTH_dom"/>
</dbReference>
<dbReference type="InterPro" id="IPR011991">
    <property type="entry name" value="ArsR-like_HTH"/>
</dbReference>
<dbReference type="Gene3D" id="1.10.10.10">
    <property type="entry name" value="Winged helix-like DNA-binding domain superfamily/Winged helix DNA-binding domain"/>
    <property type="match status" value="1"/>
</dbReference>
<dbReference type="GO" id="GO:0043200">
    <property type="term" value="P:response to amino acid"/>
    <property type="evidence" value="ECO:0007669"/>
    <property type="project" value="TreeGrafter"/>
</dbReference>
<dbReference type="PANTHER" id="PTHR30154">
    <property type="entry name" value="LEUCINE-RESPONSIVE REGULATORY PROTEIN"/>
    <property type="match status" value="1"/>
</dbReference>
<reference evidence="5 6" key="1">
    <citation type="submission" date="2018-06" db="EMBL/GenBank/DDBJ databases">
        <authorList>
            <consortium name="Pathogen Informatics"/>
            <person name="Doyle S."/>
        </authorList>
    </citation>
    <scope>NUCLEOTIDE SEQUENCE [LARGE SCALE GENOMIC DNA]</scope>
    <source>
        <strain evidence="5 6">NCTC10698</strain>
    </source>
</reference>
<dbReference type="CDD" id="cd00090">
    <property type="entry name" value="HTH_ARSR"/>
    <property type="match status" value="1"/>
</dbReference>
<dbReference type="InterPro" id="IPR036388">
    <property type="entry name" value="WH-like_DNA-bd_sf"/>
</dbReference>
<keyword evidence="1" id="KW-0805">Transcription regulation</keyword>
<keyword evidence="3" id="KW-0804">Transcription</keyword>
<dbReference type="SUPFAM" id="SSF46785">
    <property type="entry name" value="Winged helix' DNA-binding domain"/>
    <property type="match status" value="1"/>
</dbReference>
<keyword evidence="6" id="KW-1185">Reference proteome</keyword>
<evidence type="ECO:0000313" key="5">
    <source>
        <dbReference type="EMBL" id="SUY74904.1"/>
    </source>
</evidence>
<evidence type="ECO:0000256" key="3">
    <source>
        <dbReference type="ARBA" id="ARBA00023163"/>
    </source>
</evidence>
<dbReference type="PANTHER" id="PTHR30154:SF34">
    <property type="entry name" value="TRANSCRIPTIONAL REGULATOR AZLB"/>
    <property type="match status" value="1"/>
</dbReference>
<comment type="caution">
    <text evidence="5">The sequence shown here is derived from an EMBL/GenBank/DDBJ whole genome shotgun (WGS) entry which is preliminary data.</text>
</comment>